<evidence type="ECO:0000256" key="2">
    <source>
        <dbReference type="ARBA" id="ARBA00022801"/>
    </source>
</evidence>
<comment type="similarity">
    <text evidence="1">Belongs to the peptidase S33 family.</text>
</comment>
<dbReference type="PANTHER" id="PTHR43248:SF32">
    <property type="entry name" value="PROLINE IMINOPEPTIDASE"/>
    <property type="match status" value="1"/>
</dbReference>
<sequence>MSPEPSTSESLPPLAVEEFGFAVPGGELAVLRWPATEPGASTVLALHGITANALAWGAVARRLAGRVTLVAPDLRGRAASAGVAGPYGLVRHADDAALLLAALGAGPAGGGPMVVAGHSMGAWATALTAVRHPELVRRVVLVDGAVSFPLPSGVSERDALGAVLGPALDRLSMTFADLDAYRAFWRAHPAWESLEPGAMQSYIERDLTGSAPQLRSACVREAIEVDGAQVLLDPAAARAVYELPCPGELLWAARGLRDEPQGLYDTRRLAGAEVAGPKLTLRHIAGSNHYSILMGEAGATAVAERILAAALGAA</sequence>
<reference evidence="5" key="1">
    <citation type="journal article" date="2019" name="Int. J. Syst. Evol. Microbiol.">
        <title>The Global Catalogue of Microorganisms (GCM) 10K type strain sequencing project: providing services to taxonomists for standard genome sequencing and annotation.</title>
        <authorList>
            <consortium name="The Broad Institute Genomics Platform"/>
            <consortium name="The Broad Institute Genome Sequencing Center for Infectious Disease"/>
            <person name="Wu L."/>
            <person name="Ma J."/>
        </authorList>
    </citation>
    <scope>NUCLEOTIDE SEQUENCE [LARGE SCALE GENOMIC DNA]</scope>
    <source>
        <strain evidence="5">JCM 13004</strain>
    </source>
</reference>
<dbReference type="RefSeq" id="WP_344443783.1">
    <property type="nucleotide sequence ID" value="NZ_BAAALF010000088.1"/>
</dbReference>
<dbReference type="SUPFAM" id="SSF53474">
    <property type="entry name" value="alpha/beta-Hydrolases"/>
    <property type="match status" value="1"/>
</dbReference>
<name>A0ABP4H8A8_9ACTN</name>
<evidence type="ECO:0000256" key="1">
    <source>
        <dbReference type="ARBA" id="ARBA00010088"/>
    </source>
</evidence>
<evidence type="ECO:0000259" key="3">
    <source>
        <dbReference type="Pfam" id="PF12697"/>
    </source>
</evidence>
<dbReference type="InterPro" id="IPR051601">
    <property type="entry name" value="Serine_prot/Carboxylest_S33"/>
</dbReference>
<keyword evidence="5" id="KW-1185">Reference proteome</keyword>
<accession>A0ABP4H8A8</accession>
<dbReference type="EMBL" id="BAAALF010000088">
    <property type="protein sequence ID" value="GAA1249790.1"/>
    <property type="molecule type" value="Genomic_DNA"/>
</dbReference>
<dbReference type="Pfam" id="PF12697">
    <property type="entry name" value="Abhydrolase_6"/>
    <property type="match status" value="1"/>
</dbReference>
<dbReference type="InterPro" id="IPR029058">
    <property type="entry name" value="AB_hydrolase_fold"/>
</dbReference>
<gene>
    <name evidence="4" type="ORF">GCM10009665_45670</name>
</gene>
<keyword evidence="2" id="KW-0378">Hydrolase</keyword>
<evidence type="ECO:0000313" key="4">
    <source>
        <dbReference type="EMBL" id="GAA1249790.1"/>
    </source>
</evidence>
<feature type="domain" description="AB hydrolase-1" evidence="3">
    <location>
        <begin position="43"/>
        <end position="301"/>
    </location>
</feature>
<dbReference type="Proteomes" id="UP001500037">
    <property type="component" value="Unassembled WGS sequence"/>
</dbReference>
<evidence type="ECO:0000313" key="5">
    <source>
        <dbReference type="Proteomes" id="UP001500037"/>
    </source>
</evidence>
<dbReference type="PANTHER" id="PTHR43248">
    <property type="entry name" value="2-SUCCINYL-6-HYDROXY-2,4-CYCLOHEXADIENE-1-CARBOXYLATE SYNTHASE"/>
    <property type="match status" value="1"/>
</dbReference>
<dbReference type="Gene3D" id="3.40.50.1820">
    <property type="entry name" value="alpha/beta hydrolase"/>
    <property type="match status" value="1"/>
</dbReference>
<protein>
    <recommendedName>
        <fullName evidence="3">AB hydrolase-1 domain-containing protein</fullName>
    </recommendedName>
</protein>
<organism evidence="4 5">
    <name type="scientific">Kitasatospora nipponensis</name>
    <dbReference type="NCBI Taxonomy" id="258049"/>
    <lineage>
        <taxon>Bacteria</taxon>
        <taxon>Bacillati</taxon>
        <taxon>Actinomycetota</taxon>
        <taxon>Actinomycetes</taxon>
        <taxon>Kitasatosporales</taxon>
        <taxon>Streptomycetaceae</taxon>
        <taxon>Kitasatospora</taxon>
    </lineage>
</organism>
<proteinExistence type="inferred from homology"/>
<dbReference type="InterPro" id="IPR000073">
    <property type="entry name" value="AB_hydrolase_1"/>
</dbReference>
<comment type="caution">
    <text evidence="4">The sequence shown here is derived from an EMBL/GenBank/DDBJ whole genome shotgun (WGS) entry which is preliminary data.</text>
</comment>